<dbReference type="AlphaFoldDB" id="A0A1I7U3N5"/>
<dbReference type="PANTHER" id="PTHR13411:SF6">
    <property type="entry name" value="PLASMINOGEN RECEPTOR (KT)"/>
    <property type="match status" value="1"/>
</dbReference>
<dbReference type="GO" id="GO:0005886">
    <property type="term" value="C:plasma membrane"/>
    <property type="evidence" value="ECO:0007669"/>
    <property type="project" value="InterPro"/>
</dbReference>
<dbReference type="Proteomes" id="UP000095282">
    <property type="component" value="Unplaced"/>
</dbReference>
<organism evidence="1 2">
    <name type="scientific">Caenorhabditis tropicalis</name>
    <dbReference type="NCBI Taxonomy" id="1561998"/>
    <lineage>
        <taxon>Eukaryota</taxon>
        <taxon>Metazoa</taxon>
        <taxon>Ecdysozoa</taxon>
        <taxon>Nematoda</taxon>
        <taxon>Chromadorea</taxon>
        <taxon>Rhabditida</taxon>
        <taxon>Rhabditina</taxon>
        <taxon>Rhabditomorpha</taxon>
        <taxon>Rhabditoidea</taxon>
        <taxon>Rhabditidae</taxon>
        <taxon>Peloderinae</taxon>
        <taxon>Caenorhabditis</taxon>
    </lineage>
</organism>
<protein>
    <submittedName>
        <fullName evidence="2">MICOS complex subunit</fullName>
    </submittedName>
</protein>
<reference evidence="2" key="1">
    <citation type="submission" date="2016-11" db="UniProtKB">
        <authorList>
            <consortium name="WormBaseParasite"/>
        </authorList>
    </citation>
    <scope>IDENTIFICATION</scope>
</reference>
<dbReference type="InterPro" id="IPR019319">
    <property type="entry name" value="Plg-R(KT)"/>
</dbReference>
<dbReference type="Pfam" id="PF10166">
    <property type="entry name" value="DUF2368"/>
    <property type="match status" value="1"/>
</dbReference>
<dbReference type="STRING" id="1561998.A0A1I7U3N5"/>
<evidence type="ECO:0000313" key="1">
    <source>
        <dbReference type="Proteomes" id="UP000095282"/>
    </source>
</evidence>
<dbReference type="WBParaSite" id="Csp11.Scaffold629.g14524.t1">
    <property type="protein sequence ID" value="Csp11.Scaffold629.g14524.t1"/>
    <property type="gene ID" value="Csp11.Scaffold629.g14524"/>
</dbReference>
<dbReference type="eggNOG" id="KOG4544">
    <property type="taxonomic scope" value="Eukaryota"/>
</dbReference>
<dbReference type="PANTHER" id="PTHR13411">
    <property type="entry name" value="PLASMINOGEN RECEPTOR (KT)"/>
    <property type="match status" value="1"/>
</dbReference>
<sequence length="138" mass="16000">MGQKQGKAEQPLNEERLREFYDSQFENQLVADNLKWAHERAVDLLNRRAQLQWEVLAAGTTTVVLLAAGSIYKRKDLIIPIVPLIMGCGYRYDTAHGDNRMLVREEAEKILKTPEELHLLPPITLRDIDEFRNLNFQK</sequence>
<keyword evidence="1" id="KW-1185">Reference proteome</keyword>
<proteinExistence type="predicted"/>
<accession>A0A1I7U3N5</accession>
<name>A0A1I7U3N5_9PELO</name>
<evidence type="ECO:0000313" key="2">
    <source>
        <dbReference type="WBParaSite" id="Csp11.Scaffold629.g14524.t1"/>
    </source>
</evidence>